<dbReference type="GO" id="GO:0003700">
    <property type="term" value="F:DNA-binding transcription factor activity"/>
    <property type="evidence" value="ECO:0007669"/>
    <property type="project" value="InterPro"/>
</dbReference>
<organism evidence="5 6">
    <name type="scientific">Phocaeicola massiliensis B84634 = Timone 84634 = DSM 17679 = JCM 13223</name>
    <dbReference type="NCBI Taxonomy" id="1121098"/>
    <lineage>
        <taxon>Bacteria</taxon>
        <taxon>Pseudomonadati</taxon>
        <taxon>Bacteroidota</taxon>
        <taxon>Bacteroidia</taxon>
        <taxon>Bacteroidales</taxon>
        <taxon>Bacteroidaceae</taxon>
        <taxon>Phocaeicola</taxon>
    </lineage>
</organism>
<dbReference type="InterPro" id="IPR014710">
    <property type="entry name" value="RmlC-like_jellyroll"/>
</dbReference>
<dbReference type="Gene3D" id="1.10.10.60">
    <property type="entry name" value="Homeodomain-like"/>
    <property type="match status" value="2"/>
</dbReference>
<name>U6R9F8_9BACT</name>
<dbReference type="eggNOG" id="COG4977">
    <property type="taxonomic scope" value="Bacteria"/>
</dbReference>
<dbReference type="InterPro" id="IPR018062">
    <property type="entry name" value="HTH_AraC-typ_CS"/>
</dbReference>
<comment type="caution">
    <text evidence="5">The sequence shown here is derived from an EMBL/GenBank/DDBJ whole genome shotgun (WGS) entry which is preliminary data.</text>
</comment>
<dbReference type="PRINTS" id="PR00032">
    <property type="entry name" value="HTHARAC"/>
</dbReference>
<dbReference type="InterPro" id="IPR020449">
    <property type="entry name" value="Tscrpt_reg_AraC-type_HTH"/>
</dbReference>
<dbReference type="SUPFAM" id="SSF46689">
    <property type="entry name" value="Homeodomain-like"/>
    <property type="match status" value="2"/>
</dbReference>
<protein>
    <recommendedName>
        <fullName evidence="4">HTH araC/xylS-type domain-containing protein</fullName>
    </recommendedName>
</protein>
<dbReference type="Proteomes" id="UP000017831">
    <property type="component" value="Unassembled WGS sequence"/>
</dbReference>
<dbReference type="SMART" id="SM00342">
    <property type="entry name" value="HTH_ARAC"/>
    <property type="match status" value="1"/>
</dbReference>
<dbReference type="PANTHER" id="PTHR43280:SF28">
    <property type="entry name" value="HTH-TYPE TRANSCRIPTIONAL ACTIVATOR RHAS"/>
    <property type="match status" value="1"/>
</dbReference>
<dbReference type="InterPro" id="IPR009057">
    <property type="entry name" value="Homeodomain-like_sf"/>
</dbReference>
<evidence type="ECO:0000256" key="2">
    <source>
        <dbReference type="ARBA" id="ARBA00023125"/>
    </source>
</evidence>
<dbReference type="PROSITE" id="PS01124">
    <property type="entry name" value="HTH_ARAC_FAMILY_2"/>
    <property type="match status" value="1"/>
</dbReference>
<dbReference type="PANTHER" id="PTHR43280">
    <property type="entry name" value="ARAC-FAMILY TRANSCRIPTIONAL REGULATOR"/>
    <property type="match status" value="1"/>
</dbReference>
<dbReference type="Pfam" id="PF12833">
    <property type="entry name" value="HTH_18"/>
    <property type="match status" value="1"/>
</dbReference>
<evidence type="ECO:0000256" key="1">
    <source>
        <dbReference type="ARBA" id="ARBA00023015"/>
    </source>
</evidence>
<dbReference type="Gene3D" id="2.60.120.10">
    <property type="entry name" value="Jelly Rolls"/>
    <property type="match status" value="1"/>
</dbReference>
<dbReference type="InterPro" id="IPR037923">
    <property type="entry name" value="HTH-like"/>
</dbReference>
<dbReference type="OrthoDB" id="1007602at2"/>
<dbReference type="AlphaFoldDB" id="U6R9F8"/>
<dbReference type="GeneID" id="60060820"/>
<proteinExistence type="predicted"/>
<keyword evidence="6" id="KW-1185">Reference proteome</keyword>
<feature type="domain" description="HTH araC/xylS-type" evidence="4">
    <location>
        <begin position="187"/>
        <end position="285"/>
    </location>
</feature>
<evidence type="ECO:0000256" key="3">
    <source>
        <dbReference type="ARBA" id="ARBA00023163"/>
    </source>
</evidence>
<dbReference type="InterPro" id="IPR003313">
    <property type="entry name" value="AraC-bd"/>
</dbReference>
<dbReference type="STRING" id="1121098.HMPREF1534_03328"/>
<dbReference type="SUPFAM" id="SSF51215">
    <property type="entry name" value="Regulatory protein AraC"/>
    <property type="match status" value="1"/>
</dbReference>
<keyword evidence="3" id="KW-0804">Transcription</keyword>
<evidence type="ECO:0000313" key="6">
    <source>
        <dbReference type="Proteomes" id="UP000017831"/>
    </source>
</evidence>
<dbReference type="RefSeq" id="WP_005943858.1">
    <property type="nucleotide sequence ID" value="NZ_KB890331.1"/>
</dbReference>
<reference evidence="5 6" key="1">
    <citation type="submission" date="2013-04" db="EMBL/GenBank/DDBJ databases">
        <title>The Genome Sequence of Bacteroides massiliensis DSM 17679.</title>
        <authorList>
            <consortium name="The Broad Institute Genomics Platform"/>
            <person name="Earl A."/>
            <person name="Ward D."/>
            <person name="Feldgarden M."/>
            <person name="Gevers D."/>
            <person name="Martens E."/>
            <person name="Fenner L."/>
            <person name="Roux V."/>
            <person name="Mallet M.N."/>
            <person name="Raoult D."/>
            <person name="Walker B."/>
            <person name="Young S."/>
            <person name="Zeng Q."/>
            <person name="Gargeya S."/>
            <person name="Fitzgerald M."/>
            <person name="Haas B."/>
            <person name="Abouelleil A."/>
            <person name="Allen A.W."/>
            <person name="Alvarado L."/>
            <person name="Arachchi H.M."/>
            <person name="Berlin A.M."/>
            <person name="Chapman S.B."/>
            <person name="Gainer-Dewar J."/>
            <person name="Goldberg J."/>
            <person name="Griggs A."/>
            <person name="Gujja S."/>
            <person name="Hansen M."/>
            <person name="Howarth C."/>
            <person name="Imamovic A."/>
            <person name="Ireland A."/>
            <person name="Larimer J."/>
            <person name="McCowan C."/>
            <person name="Murphy C."/>
            <person name="Pearson M."/>
            <person name="Poon T.W."/>
            <person name="Priest M."/>
            <person name="Roberts A."/>
            <person name="Saif S."/>
            <person name="Shea T."/>
            <person name="Sisk P."/>
            <person name="Sykes S."/>
            <person name="Wortman J."/>
            <person name="Nusbaum C."/>
            <person name="Birren B."/>
        </authorList>
    </citation>
    <scope>NUCLEOTIDE SEQUENCE [LARGE SCALE GENOMIC DNA]</scope>
    <source>
        <strain evidence="6">B84634 / Timone 84634 / DSM 17679 / JCM 13223</strain>
    </source>
</reference>
<dbReference type="GO" id="GO:0043565">
    <property type="term" value="F:sequence-specific DNA binding"/>
    <property type="evidence" value="ECO:0007669"/>
    <property type="project" value="InterPro"/>
</dbReference>
<evidence type="ECO:0000313" key="5">
    <source>
        <dbReference type="EMBL" id="EOA52677.1"/>
    </source>
</evidence>
<keyword evidence="1" id="KW-0805">Transcription regulation</keyword>
<sequence length="289" mass="33486">MDILQETDTFHPLLLNIGYAIHHSDWNWTEVNSPFFRIYYVTKGMAEVTLPDRTITLSPHHLYIIPAFTCHNCHCEGDFEHYYLHIYEDHSSATSILEDLDFPTEVPAGPLDLELIKLLHEMNPAIQLPHSNPSTYDNTPTLIQNIIKNKQKAFHNKVASKGIIYMLISRFLKDAQPKDSSSDNRIINVVNFIRKNIDKNIDIDTLAGLSCLSKDHFIRLFKSEMKTTPLQYIVKKKIEKAQLLLITKDLAIKEIAYTLGYDNYSYFIKLFKKQTGLTPQTYKESNRKH</sequence>
<dbReference type="HOGENOM" id="CLU_000445_88_6_10"/>
<accession>U6R9F8</accession>
<dbReference type="PROSITE" id="PS00041">
    <property type="entry name" value="HTH_ARAC_FAMILY_1"/>
    <property type="match status" value="1"/>
</dbReference>
<evidence type="ECO:0000259" key="4">
    <source>
        <dbReference type="PROSITE" id="PS01124"/>
    </source>
</evidence>
<dbReference type="PATRIC" id="fig|1121098.3.peg.3375"/>
<gene>
    <name evidence="5" type="ORF">HMPREF1534_03328</name>
</gene>
<dbReference type="Pfam" id="PF02311">
    <property type="entry name" value="AraC_binding"/>
    <property type="match status" value="1"/>
</dbReference>
<keyword evidence="2" id="KW-0238">DNA-binding</keyword>
<dbReference type="InterPro" id="IPR018060">
    <property type="entry name" value="HTH_AraC"/>
</dbReference>
<dbReference type="EMBL" id="AQHY01000039">
    <property type="protein sequence ID" value="EOA52677.1"/>
    <property type="molecule type" value="Genomic_DNA"/>
</dbReference>